<keyword evidence="1" id="KW-0472">Membrane</keyword>
<dbReference type="EMBL" id="CAJVCH010506482">
    <property type="protein sequence ID" value="CAG7821301.1"/>
    <property type="molecule type" value="Genomic_DNA"/>
</dbReference>
<proteinExistence type="predicted"/>
<feature type="non-terminal residue" evidence="2">
    <location>
        <position position="1"/>
    </location>
</feature>
<dbReference type="AlphaFoldDB" id="A0A8J2KWP5"/>
<gene>
    <name evidence="2" type="ORF">AFUS01_LOCUS31648</name>
</gene>
<protein>
    <submittedName>
        <fullName evidence="2">Uncharacterized protein</fullName>
    </submittedName>
</protein>
<evidence type="ECO:0000256" key="1">
    <source>
        <dbReference type="SAM" id="Phobius"/>
    </source>
</evidence>
<comment type="caution">
    <text evidence="2">The sequence shown here is derived from an EMBL/GenBank/DDBJ whole genome shotgun (WGS) entry which is preliminary data.</text>
</comment>
<name>A0A8J2KWP5_9HEXA</name>
<feature type="transmembrane region" description="Helical" evidence="1">
    <location>
        <begin position="62"/>
        <end position="82"/>
    </location>
</feature>
<accession>A0A8J2KWP5</accession>
<feature type="transmembrane region" description="Helical" evidence="1">
    <location>
        <begin position="32"/>
        <end position="50"/>
    </location>
</feature>
<evidence type="ECO:0000313" key="3">
    <source>
        <dbReference type="Proteomes" id="UP000708208"/>
    </source>
</evidence>
<dbReference type="Proteomes" id="UP000708208">
    <property type="component" value="Unassembled WGS sequence"/>
</dbReference>
<reference evidence="2" key="1">
    <citation type="submission" date="2021-06" db="EMBL/GenBank/DDBJ databases">
        <authorList>
            <person name="Hodson N. C."/>
            <person name="Mongue J. A."/>
            <person name="Jaron S. K."/>
        </authorList>
    </citation>
    <scope>NUCLEOTIDE SEQUENCE</scope>
</reference>
<evidence type="ECO:0000313" key="2">
    <source>
        <dbReference type="EMBL" id="CAG7821301.1"/>
    </source>
</evidence>
<organism evidence="2 3">
    <name type="scientific">Allacma fusca</name>
    <dbReference type="NCBI Taxonomy" id="39272"/>
    <lineage>
        <taxon>Eukaryota</taxon>
        <taxon>Metazoa</taxon>
        <taxon>Ecdysozoa</taxon>
        <taxon>Arthropoda</taxon>
        <taxon>Hexapoda</taxon>
        <taxon>Collembola</taxon>
        <taxon>Symphypleona</taxon>
        <taxon>Sminthuridae</taxon>
        <taxon>Allacma</taxon>
    </lineage>
</organism>
<keyword evidence="1" id="KW-1133">Transmembrane helix</keyword>
<sequence>KVTKWNQAQLRRAYEELKIINICYNLALNPELVTVFFVEMFALNVLLIYISVKQSDMFPPLLYFNFVLSSFICGLVEFYVFYICGQVKFLSSKLILNWRNNVAGLSRYRFKSLAPIGIKFGKNIDLNMALLVILLITRLARWTQK</sequence>
<keyword evidence="1" id="KW-0812">Transmembrane</keyword>
<keyword evidence="3" id="KW-1185">Reference proteome</keyword>